<organism evidence="2 3">
    <name type="scientific">Adhaeribacter rhizoryzae</name>
    <dbReference type="NCBI Taxonomy" id="2607907"/>
    <lineage>
        <taxon>Bacteria</taxon>
        <taxon>Pseudomonadati</taxon>
        <taxon>Bacteroidota</taxon>
        <taxon>Cytophagia</taxon>
        <taxon>Cytophagales</taxon>
        <taxon>Hymenobacteraceae</taxon>
        <taxon>Adhaeribacter</taxon>
    </lineage>
</organism>
<evidence type="ECO:0000313" key="3">
    <source>
        <dbReference type="Proteomes" id="UP000323426"/>
    </source>
</evidence>
<dbReference type="AlphaFoldDB" id="A0A5M6DFP6"/>
<sequence>MDKNIEGMDESMRAMQRRLEEVAQDNESSQNFKPGGNAETQQTDLDQINPAAMAGAAGGTGGVGTDQELGGDLGAATGTGCHGHVGDGGTATENNY</sequence>
<reference evidence="2 3" key="1">
    <citation type="submission" date="2019-09" db="EMBL/GenBank/DDBJ databases">
        <title>Genome sequence and assembly of Adhaeribacter sp.</title>
        <authorList>
            <person name="Chhetri G."/>
        </authorList>
    </citation>
    <scope>NUCLEOTIDE SEQUENCE [LARGE SCALE GENOMIC DNA]</scope>
    <source>
        <strain evidence="2 3">DK36</strain>
    </source>
</reference>
<feature type="compositionally biased region" description="Basic and acidic residues" evidence="1">
    <location>
        <begin position="1"/>
        <end position="21"/>
    </location>
</feature>
<dbReference type="EMBL" id="VWSF01000007">
    <property type="protein sequence ID" value="KAA5546387.1"/>
    <property type="molecule type" value="Genomic_DNA"/>
</dbReference>
<feature type="compositionally biased region" description="Polar residues" evidence="1">
    <location>
        <begin position="25"/>
        <end position="41"/>
    </location>
</feature>
<name>A0A5M6DFP6_9BACT</name>
<evidence type="ECO:0000313" key="2">
    <source>
        <dbReference type="EMBL" id="KAA5546387.1"/>
    </source>
</evidence>
<gene>
    <name evidence="2" type="ORF">F0145_10850</name>
</gene>
<comment type="caution">
    <text evidence="2">The sequence shown here is derived from an EMBL/GenBank/DDBJ whole genome shotgun (WGS) entry which is preliminary data.</text>
</comment>
<evidence type="ECO:0000256" key="1">
    <source>
        <dbReference type="SAM" id="MobiDB-lite"/>
    </source>
</evidence>
<proteinExistence type="predicted"/>
<accession>A0A5M6DFP6</accession>
<feature type="compositionally biased region" description="Gly residues" evidence="1">
    <location>
        <begin position="80"/>
        <end position="89"/>
    </location>
</feature>
<feature type="region of interest" description="Disordered" evidence="1">
    <location>
        <begin position="76"/>
        <end position="96"/>
    </location>
</feature>
<feature type="region of interest" description="Disordered" evidence="1">
    <location>
        <begin position="1"/>
        <end position="41"/>
    </location>
</feature>
<keyword evidence="3" id="KW-1185">Reference proteome</keyword>
<protein>
    <submittedName>
        <fullName evidence="2">Uncharacterized protein</fullName>
    </submittedName>
</protein>
<feature type="region of interest" description="Disordered" evidence="1">
    <location>
        <begin position="52"/>
        <end position="71"/>
    </location>
</feature>
<dbReference type="RefSeq" id="WP_150088436.1">
    <property type="nucleotide sequence ID" value="NZ_VWSF01000007.1"/>
</dbReference>
<dbReference type="Proteomes" id="UP000323426">
    <property type="component" value="Unassembled WGS sequence"/>
</dbReference>